<keyword evidence="3" id="KW-1185">Reference proteome</keyword>
<reference evidence="2 3" key="1">
    <citation type="journal article" date="2018" name="Sci. Rep.">
        <title>Genomic signatures of local adaptation to the degree of environmental predictability in rotifers.</title>
        <authorList>
            <person name="Franch-Gras L."/>
            <person name="Hahn C."/>
            <person name="Garcia-Roger E.M."/>
            <person name="Carmona M.J."/>
            <person name="Serra M."/>
            <person name="Gomez A."/>
        </authorList>
    </citation>
    <scope>NUCLEOTIDE SEQUENCE [LARGE SCALE GENOMIC DNA]</scope>
    <source>
        <strain evidence="2">HYR1</strain>
    </source>
</reference>
<gene>
    <name evidence="2" type="ORF">BpHYR1_001733</name>
</gene>
<dbReference type="OrthoDB" id="426718at2759"/>
<dbReference type="Gene3D" id="3.40.50.1820">
    <property type="entry name" value="alpha/beta hydrolase"/>
    <property type="match status" value="1"/>
</dbReference>
<dbReference type="Pfam" id="PF01764">
    <property type="entry name" value="Lipase_3"/>
    <property type="match status" value="1"/>
</dbReference>
<proteinExistence type="predicted"/>
<protein>
    <recommendedName>
        <fullName evidence="1">Fungal lipase-type domain-containing protein</fullName>
    </recommendedName>
</protein>
<name>A0A3M7QNI0_BRAPC</name>
<dbReference type="EMBL" id="REGN01005578">
    <property type="protein sequence ID" value="RNA12870.1"/>
    <property type="molecule type" value="Genomic_DNA"/>
</dbReference>
<accession>A0A3M7QNI0</accession>
<dbReference type="PANTHER" id="PTHR45856:SF24">
    <property type="entry name" value="FUNGAL LIPASE-LIKE DOMAIN-CONTAINING PROTEIN"/>
    <property type="match status" value="1"/>
</dbReference>
<dbReference type="PANTHER" id="PTHR45856">
    <property type="entry name" value="ALPHA/BETA-HYDROLASES SUPERFAMILY PROTEIN"/>
    <property type="match status" value="1"/>
</dbReference>
<dbReference type="AlphaFoldDB" id="A0A3M7QNI0"/>
<evidence type="ECO:0000313" key="2">
    <source>
        <dbReference type="EMBL" id="RNA12870.1"/>
    </source>
</evidence>
<dbReference type="STRING" id="10195.A0A3M7QNI0"/>
<organism evidence="2 3">
    <name type="scientific">Brachionus plicatilis</name>
    <name type="common">Marine rotifer</name>
    <name type="synonym">Brachionus muelleri</name>
    <dbReference type="NCBI Taxonomy" id="10195"/>
    <lineage>
        <taxon>Eukaryota</taxon>
        <taxon>Metazoa</taxon>
        <taxon>Spiralia</taxon>
        <taxon>Gnathifera</taxon>
        <taxon>Rotifera</taxon>
        <taxon>Eurotatoria</taxon>
        <taxon>Monogononta</taxon>
        <taxon>Pseudotrocha</taxon>
        <taxon>Ploima</taxon>
        <taxon>Brachionidae</taxon>
        <taxon>Brachionus</taxon>
    </lineage>
</organism>
<sequence>MTMANSIADEVLNKHPDYVELLLNCTIACRIVYEPNPIDLLKSSPFVSYNHSLNKICHSHQHTSPLTRHISPLNDIKYLVCQSSKRHKGYRLVLTGHSLGAAVSCLIAVKLILSTKVGYENSHNILFIGFGCPLIGDQHFKNNIEKFHKSNFHFIKNEDDLVVIALDYLTNKVHAEMEFSSLPDNGSFMSRMQQGIQMARPLIQTLIPKYEQFGMQFQLDKSGLKMVDTVKMDSVSQLGNLSTLLSQAYNHFIQNYFFNFEHNYFCNLKCHNSKLFETITDLHLSENNLYKLRILRTIDISIENKENVLCAKLVCGEEATFNYNDPLKDDLCFKFEYKILKLARLSPPLELTLIGHFNCVKYMIDFDPNIVEESLSIAQNSFNKFEMASKAIGKKTKEMILNENYLANAMKKKDTEAQINKLLYYGDLTLGFLPFLPFLPFENYCKFTLEKFTFWHLERYSTNTNNIYNKFFFISVLPRYFLLHRVGLKSNFKVGISRSRLVFNFVTLTFDQLCFYNNLHEITKFIGFNRQKHRGSTLRKENRWFNIICFYRLSNN</sequence>
<comment type="caution">
    <text evidence="2">The sequence shown here is derived from an EMBL/GenBank/DDBJ whole genome shotgun (WGS) entry which is preliminary data.</text>
</comment>
<evidence type="ECO:0000313" key="3">
    <source>
        <dbReference type="Proteomes" id="UP000276133"/>
    </source>
</evidence>
<feature type="domain" description="Fungal lipase-type" evidence="1">
    <location>
        <begin position="48"/>
        <end position="162"/>
    </location>
</feature>
<evidence type="ECO:0000259" key="1">
    <source>
        <dbReference type="Pfam" id="PF01764"/>
    </source>
</evidence>
<dbReference type="InterPro" id="IPR051218">
    <property type="entry name" value="Sec_MonoDiacylglyc_Lipase"/>
</dbReference>
<dbReference type="Proteomes" id="UP000276133">
    <property type="component" value="Unassembled WGS sequence"/>
</dbReference>
<dbReference type="InterPro" id="IPR002921">
    <property type="entry name" value="Fungal_lipase-type"/>
</dbReference>
<dbReference type="GO" id="GO:0006629">
    <property type="term" value="P:lipid metabolic process"/>
    <property type="evidence" value="ECO:0007669"/>
    <property type="project" value="InterPro"/>
</dbReference>
<dbReference type="SUPFAM" id="SSF53474">
    <property type="entry name" value="alpha/beta-Hydrolases"/>
    <property type="match status" value="1"/>
</dbReference>
<dbReference type="InterPro" id="IPR029058">
    <property type="entry name" value="AB_hydrolase_fold"/>
</dbReference>